<feature type="compositionally biased region" description="Polar residues" evidence="1">
    <location>
        <begin position="141"/>
        <end position="151"/>
    </location>
</feature>
<feature type="transmembrane region" description="Helical" evidence="2">
    <location>
        <begin position="23"/>
        <end position="47"/>
    </location>
</feature>
<dbReference type="InterPro" id="IPR012902">
    <property type="entry name" value="N_methyl_site"/>
</dbReference>
<dbReference type="EMBL" id="LDSL01000249">
    <property type="protein sequence ID" value="KTT10331.1"/>
    <property type="molecule type" value="Genomic_DNA"/>
</dbReference>
<feature type="region of interest" description="Disordered" evidence="1">
    <location>
        <begin position="129"/>
        <end position="151"/>
    </location>
</feature>
<keyword evidence="2" id="KW-0472">Membrane</keyword>
<protein>
    <recommendedName>
        <fullName evidence="5">Type IV pilus assembly protein PilV</fullName>
    </recommendedName>
</protein>
<dbReference type="RefSeq" id="WP_153013062.1">
    <property type="nucleotide sequence ID" value="NZ_LDSL01000249.1"/>
</dbReference>
<accession>A0A147GKZ5</accession>
<comment type="caution">
    <text evidence="3">The sequence shown here is derived from an EMBL/GenBank/DDBJ whole genome shotgun (WGS) entry which is preliminary data.</text>
</comment>
<dbReference type="OrthoDB" id="193195at2"/>
<dbReference type="Proteomes" id="UP000072741">
    <property type="component" value="Unassembled WGS sequence"/>
</dbReference>
<reference evidence="3 4" key="1">
    <citation type="journal article" date="2016" name="Front. Microbiol.">
        <title>Genomic Resource of Rice Seed Associated Bacteria.</title>
        <authorList>
            <person name="Midha S."/>
            <person name="Bansal K."/>
            <person name="Sharma S."/>
            <person name="Kumar N."/>
            <person name="Patil P.P."/>
            <person name="Chaudhry V."/>
            <person name="Patil P.B."/>
        </authorList>
    </citation>
    <scope>NUCLEOTIDE SEQUENCE [LARGE SCALE GENOMIC DNA]</scope>
    <source>
        <strain evidence="3 4">NS331</strain>
    </source>
</reference>
<gene>
    <name evidence="3" type="ORF">NS331_25060</name>
</gene>
<sequence>MRVLPSASRAHTHRPAGRSPRQAGVALIEVLVSILLFSFAILGLVGLQAQAISLSLEADYRSRASLLADEIAAQMWLKKSVTVDNTVLTTWKSKVASSTQLPSGSGDVIPVTGVPNQADILIQWTAPSRRSTTSGTGTPSNFVTRVTLPST</sequence>
<dbReference type="Pfam" id="PF07963">
    <property type="entry name" value="N_methyl"/>
    <property type="match status" value="1"/>
</dbReference>
<feature type="compositionally biased region" description="Low complexity" evidence="1">
    <location>
        <begin position="129"/>
        <end position="140"/>
    </location>
</feature>
<evidence type="ECO:0008006" key="5">
    <source>
        <dbReference type="Google" id="ProtNLM"/>
    </source>
</evidence>
<evidence type="ECO:0000313" key="3">
    <source>
        <dbReference type="EMBL" id="KTT10331.1"/>
    </source>
</evidence>
<evidence type="ECO:0000256" key="2">
    <source>
        <dbReference type="SAM" id="Phobius"/>
    </source>
</evidence>
<keyword evidence="2" id="KW-0812">Transmembrane</keyword>
<proteinExistence type="predicted"/>
<keyword evidence="2" id="KW-1133">Transmembrane helix</keyword>
<evidence type="ECO:0000313" key="4">
    <source>
        <dbReference type="Proteomes" id="UP000072741"/>
    </source>
</evidence>
<organism evidence="3 4">
    <name type="scientific">Pseudacidovorax intermedius</name>
    <dbReference type="NCBI Taxonomy" id="433924"/>
    <lineage>
        <taxon>Bacteria</taxon>
        <taxon>Pseudomonadati</taxon>
        <taxon>Pseudomonadota</taxon>
        <taxon>Betaproteobacteria</taxon>
        <taxon>Burkholderiales</taxon>
        <taxon>Comamonadaceae</taxon>
        <taxon>Pseudacidovorax</taxon>
    </lineage>
</organism>
<dbReference type="AlphaFoldDB" id="A0A147GKZ5"/>
<name>A0A147GKZ5_9BURK</name>
<evidence type="ECO:0000256" key="1">
    <source>
        <dbReference type="SAM" id="MobiDB-lite"/>
    </source>
</evidence>
<keyword evidence="4" id="KW-1185">Reference proteome</keyword>